<sequence length="248" mass="26966">MAKVDLTSYTMLMVLTDVTFPLAMGGLASAATSCALGGQLNPPMANASEYAVKTMLTKIIVIGNDDAMRKWMIESIAVEADIQIVVHCATFDEGQLAIRELPADVIVTEFCLLDGHGSDLIRLARSLKPDAKIMVISGLGDQQSVIGTITTGPTGFLFNDFRQTDFVKAIREVLGGQPQLSTSIAQFAIQSGQNGEYDAANENILTKRELDVLWGIAKGYTYNDVAERLKISKTLFRRTLKISIANWT</sequence>
<name>A0A0F9MAF4_9ZZZZ</name>
<dbReference type="InterPro" id="IPR001789">
    <property type="entry name" value="Sig_transdc_resp-reg_receiver"/>
</dbReference>
<feature type="domain" description="Response regulatory" evidence="2">
    <location>
        <begin position="58"/>
        <end position="174"/>
    </location>
</feature>
<dbReference type="PANTHER" id="PTHR45566">
    <property type="entry name" value="HTH-TYPE TRANSCRIPTIONAL REGULATOR YHJB-RELATED"/>
    <property type="match status" value="1"/>
</dbReference>
<organism evidence="3">
    <name type="scientific">marine sediment metagenome</name>
    <dbReference type="NCBI Taxonomy" id="412755"/>
    <lineage>
        <taxon>unclassified sequences</taxon>
        <taxon>metagenomes</taxon>
        <taxon>ecological metagenomes</taxon>
    </lineage>
</organism>
<dbReference type="GO" id="GO:0006355">
    <property type="term" value="P:regulation of DNA-templated transcription"/>
    <property type="evidence" value="ECO:0007669"/>
    <property type="project" value="InterPro"/>
</dbReference>
<reference evidence="3" key="1">
    <citation type="journal article" date="2015" name="Nature">
        <title>Complex archaea that bridge the gap between prokaryotes and eukaryotes.</title>
        <authorList>
            <person name="Spang A."/>
            <person name="Saw J.H."/>
            <person name="Jorgensen S.L."/>
            <person name="Zaremba-Niedzwiedzka K."/>
            <person name="Martijn J."/>
            <person name="Lind A.E."/>
            <person name="van Eijk R."/>
            <person name="Schleper C."/>
            <person name="Guy L."/>
            <person name="Ettema T.J."/>
        </authorList>
    </citation>
    <scope>NUCLEOTIDE SEQUENCE</scope>
</reference>
<dbReference type="SUPFAM" id="SSF46894">
    <property type="entry name" value="C-terminal effector domain of the bipartite response regulators"/>
    <property type="match status" value="1"/>
</dbReference>
<dbReference type="PANTHER" id="PTHR45566:SF2">
    <property type="entry name" value="NARL SUBFAMILY"/>
    <property type="match status" value="1"/>
</dbReference>
<dbReference type="GO" id="GO:0000160">
    <property type="term" value="P:phosphorelay signal transduction system"/>
    <property type="evidence" value="ECO:0007669"/>
    <property type="project" value="InterPro"/>
</dbReference>
<dbReference type="EMBL" id="LAZR01005899">
    <property type="protein sequence ID" value="KKM96301.1"/>
    <property type="molecule type" value="Genomic_DNA"/>
</dbReference>
<accession>A0A0F9MAF4</accession>
<dbReference type="PROSITE" id="PS51257">
    <property type="entry name" value="PROKAR_LIPOPROTEIN"/>
    <property type="match status" value="1"/>
</dbReference>
<evidence type="ECO:0000259" key="2">
    <source>
        <dbReference type="PROSITE" id="PS50110"/>
    </source>
</evidence>
<gene>
    <name evidence="3" type="ORF">LCGC14_1179470</name>
</gene>
<evidence type="ECO:0000256" key="1">
    <source>
        <dbReference type="ARBA" id="ARBA00023125"/>
    </source>
</evidence>
<protein>
    <recommendedName>
        <fullName evidence="2">Response regulatory domain-containing protein</fullName>
    </recommendedName>
</protein>
<dbReference type="Gene3D" id="3.40.50.2300">
    <property type="match status" value="1"/>
</dbReference>
<evidence type="ECO:0000313" key="3">
    <source>
        <dbReference type="EMBL" id="KKM96301.1"/>
    </source>
</evidence>
<comment type="caution">
    <text evidence="3">The sequence shown here is derived from an EMBL/GenBank/DDBJ whole genome shotgun (WGS) entry which is preliminary data.</text>
</comment>
<dbReference type="GO" id="GO:0003677">
    <property type="term" value="F:DNA binding"/>
    <property type="evidence" value="ECO:0007669"/>
    <property type="project" value="UniProtKB-KW"/>
</dbReference>
<dbReference type="InterPro" id="IPR016032">
    <property type="entry name" value="Sig_transdc_resp-reg_C-effctor"/>
</dbReference>
<dbReference type="Pfam" id="PF00072">
    <property type="entry name" value="Response_reg"/>
    <property type="match status" value="1"/>
</dbReference>
<dbReference type="SMART" id="SM00448">
    <property type="entry name" value="REC"/>
    <property type="match status" value="1"/>
</dbReference>
<dbReference type="AlphaFoldDB" id="A0A0F9MAF4"/>
<dbReference type="InterPro" id="IPR011006">
    <property type="entry name" value="CheY-like_superfamily"/>
</dbReference>
<dbReference type="Pfam" id="PF00196">
    <property type="entry name" value="GerE"/>
    <property type="match status" value="1"/>
</dbReference>
<keyword evidence="1" id="KW-0238">DNA-binding</keyword>
<proteinExistence type="predicted"/>
<dbReference type="InterPro" id="IPR000792">
    <property type="entry name" value="Tscrpt_reg_LuxR_C"/>
</dbReference>
<dbReference type="SUPFAM" id="SSF52172">
    <property type="entry name" value="CheY-like"/>
    <property type="match status" value="1"/>
</dbReference>
<dbReference type="InterPro" id="IPR051015">
    <property type="entry name" value="EvgA-like"/>
</dbReference>
<dbReference type="PROSITE" id="PS50110">
    <property type="entry name" value="RESPONSE_REGULATORY"/>
    <property type="match status" value="1"/>
</dbReference>